<evidence type="ECO:0000259" key="11">
    <source>
        <dbReference type="Pfam" id="PF00999"/>
    </source>
</evidence>
<dbReference type="Gene3D" id="3.40.50.12370">
    <property type="match status" value="1"/>
</dbReference>
<evidence type="ECO:0000256" key="4">
    <source>
        <dbReference type="ARBA" id="ARBA00022449"/>
    </source>
</evidence>
<keyword evidence="8 9" id="KW-0472">Membrane</keyword>
<feature type="transmembrane region" description="Helical" evidence="9">
    <location>
        <begin position="78"/>
        <end position="95"/>
    </location>
</feature>
<gene>
    <name evidence="12" type="ORF">Chro_3977</name>
</gene>
<dbReference type="PANTHER" id="PTHR43562">
    <property type="entry name" value="NAPA-TYPE SODIUM/HYDROGEN ANTIPORTER"/>
    <property type="match status" value="1"/>
</dbReference>
<name>K9U573_CHRTP</name>
<evidence type="ECO:0000256" key="3">
    <source>
        <dbReference type="ARBA" id="ARBA00022448"/>
    </source>
</evidence>
<dbReference type="Proteomes" id="UP000010384">
    <property type="component" value="Chromosome"/>
</dbReference>
<dbReference type="InParanoid" id="K9U573"/>
<dbReference type="Pfam" id="PF00999">
    <property type="entry name" value="Na_H_Exchanger"/>
    <property type="match status" value="1"/>
</dbReference>
<dbReference type="AlphaFoldDB" id="K9U573"/>
<feature type="transmembrane region" description="Helical" evidence="9">
    <location>
        <begin position="237"/>
        <end position="255"/>
    </location>
</feature>
<evidence type="ECO:0000256" key="2">
    <source>
        <dbReference type="ARBA" id="ARBA00005551"/>
    </source>
</evidence>
<dbReference type="GO" id="GO:0015297">
    <property type="term" value="F:antiporter activity"/>
    <property type="evidence" value="ECO:0007669"/>
    <property type="project" value="UniProtKB-KW"/>
</dbReference>
<keyword evidence="5 9" id="KW-0812">Transmembrane</keyword>
<dbReference type="GO" id="GO:1902600">
    <property type="term" value="P:proton transmembrane transport"/>
    <property type="evidence" value="ECO:0007669"/>
    <property type="project" value="InterPro"/>
</dbReference>
<dbReference type="STRING" id="251229.Chro_3977"/>
<dbReference type="InterPro" id="IPR006153">
    <property type="entry name" value="Cation/H_exchanger_TM"/>
</dbReference>
<evidence type="ECO:0000256" key="1">
    <source>
        <dbReference type="ARBA" id="ARBA00004141"/>
    </source>
</evidence>
<keyword evidence="13" id="KW-1185">Reference proteome</keyword>
<dbReference type="GO" id="GO:0016020">
    <property type="term" value="C:membrane"/>
    <property type="evidence" value="ECO:0007669"/>
    <property type="project" value="UniProtKB-SubCell"/>
</dbReference>
<evidence type="ECO:0000256" key="7">
    <source>
        <dbReference type="ARBA" id="ARBA00023065"/>
    </source>
</evidence>
<dbReference type="HOGENOM" id="CLU_017738_0_0_3"/>
<comment type="subcellular location">
    <subcellularLocation>
        <location evidence="1">Membrane</location>
        <topology evidence="1">Multi-pass membrane protein</topology>
    </subcellularLocation>
</comment>
<protein>
    <submittedName>
        <fullName evidence="12">Transporter, CPA2 family</fullName>
    </submittedName>
</protein>
<feature type="domain" description="UspA" evidence="10">
    <location>
        <begin position="431"/>
        <end position="561"/>
    </location>
</feature>
<feature type="transmembrane region" description="Helical" evidence="9">
    <location>
        <begin position="49"/>
        <end position="66"/>
    </location>
</feature>
<feature type="transmembrane region" description="Helical" evidence="9">
    <location>
        <begin position="136"/>
        <end position="155"/>
    </location>
</feature>
<keyword evidence="3" id="KW-0813">Transport</keyword>
<evidence type="ECO:0000256" key="5">
    <source>
        <dbReference type="ARBA" id="ARBA00022692"/>
    </source>
</evidence>
<keyword evidence="4" id="KW-0050">Antiport</keyword>
<dbReference type="PANTHER" id="PTHR43562:SF4">
    <property type="entry name" value="NA(+)_H(+) ANTIPORTER NHAS5"/>
    <property type="match status" value="1"/>
</dbReference>
<feature type="transmembrane region" description="Helical" evidence="9">
    <location>
        <begin position="314"/>
        <end position="335"/>
    </location>
</feature>
<dbReference type="InterPro" id="IPR038770">
    <property type="entry name" value="Na+/solute_symporter_sf"/>
</dbReference>
<proteinExistence type="inferred from homology"/>
<reference evidence="12 13" key="1">
    <citation type="submission" date="2012-06" db="EMBL/GenBank/DDBJ databases">
        <title>Finished chromosome of genome of Chroococcidiopsis thermalis PCC 7203.</title>
        <authorList>
            <consortium name="US DOE Joint Genome Institute"/>
            <person name="Gugger M."/>
            <person name="Coursin T."/>
            <person name="Rippka R."/>
            <person name="Tandeau De Marsac N."/>
            <person name="Huntemann M."/>
            <person name="Wei C.-L."/>
            <person name="Han J."/>
            <person name="Detter J.C."/>
            <person name="Han C."/>
            <person name="Tapia R."/>
            <person name="Davenport K."/>
            <person name="Daligault H."/>
            <person name="Erkkila T."/>
            <person name="Gu W."/>
            <person name="Munk A.C.C."/>
            <person name="Teshima H."/>
            <person name="Xu Y."/>
            <person name="Chain P."/>
            <person name="Chen A."/>
            <person name="Krypides N."/>
            <person name="Mavromatis K."/>
            <person name="Markowitz V."/>
            <person name="Szeto E."/>
            <person name="Ivanova N."/>
            <person name="Mikhailova N."/>
            <person name="Ovchinnikova G."/>
            <person name="Pagani I."/>
            <person name="Pati A."/>
            <person name="Goodwin L."/>
            <person name="Peters L."/>
            <person name="Pitluck S."/>
            <person name="Woyke T."/>
            <person name="Kerfeld C."/>
        </authorList>
    </citation>
    <scope>NUCLEOTIDE SEQUENCE [LARGE SCALE GENOMIC DNA]</scope>
    <source>
        <strain evidence="12 13">PCC 7203</strain>
    </source>
</reference>
<dbReference type="PATRIC" id="fig|251229.3.peg.4644"/>
<organism evidence="12 13">
    <name type="scientific">Chroococcidiopsis thermalis (strain PCC 7203)</name>
    <dbReference type="NCBI Taxonomy" id="251229"/>
    <lineage>
        <taxon>Bacteria</taxon>
        <taxon>Bacillati</taxon>
        <taxon>Cyanobacteriota</taxon>
        <taxon>Cyanophyceae</taxon>
        <taxon>Chroococcidiopsidales</taxon>
        <taxon>Chroococcidiopsidaceae</taxon>
        <taxon>Chroococcidiopsis</taxon>
    </lineage>
</organism>
<evidence type="ECO:0000259" key="10">
    <source>
        <dbReference type="Pfam" id="PF00582"/>
    </source>
</evidence>
<evidence type="ECO:0000256" key="9">
    <source>
        <dbReference type="SAM" id="Phobius"/>
    </source>
</evidence>
<dbReference type="FunCoup" id="K9U573">
    <property type="interactions" value="157"/>
</dbReference>
<feature type="domain" description="UspA" evidence="10">
    <location>
        <begin position="569"/>
        <end position="693"/>
    </location>
</feature>
<dbReference type="SUPFAM" id="SSF52402">
    <property type="entry name" value="Adenine nucleotide alpha hydrolases-like"/>
    <property type="match status" value="2"/>
</dbReference>
<evidence type="ECO:0000313" key="12">
    <source>
        <dbReference type="EMBL" id="AFY89384.1"/>
    </source>
</evidence>
<comment type="similarity">
    <text evidence="2">Belongs to the monovalent cation:proton antiporter 2 (CPA2) transporter (TC 2.A.37) family.</text>
</comment>
<feature type="transmembrane region" description="Helical" evidence="9">
    <location>
        <begin position="377"/>
        <end position="395"/>
    </location>
</feature>
<feature type="transmembrane region" description="Helical" evidence="9">
    <location>
        <begin position="347"/>
        <end position="368"/>
    </location>
</feature>
<accession>K9U573</accession>
<dbReference type="eggNOG" id="COG0589">
    <property type="taxonomic scope" value="Bacteria"/>
</dbReference>
<dbReference type="EMBL" id="CP003597">
    <property type="protein sequence ID" value="AFY89384.1"/>
    <property type="molecule type" value="Genomic_DNA"/>
</dbReference>
<dbReference type="InterPro" id="IPR006016">
    <property type="entry name" value="UspA"/>
</dbReference>
<dbReference type="Pfam" id="PF00582">
    <property type="entry name" value="Usp"/>
    <property type="match status" value="2"/>
</dbReference>
<dbReference type="Gene3D" id="1.20.1530.20">
    <property type="match status" value="1"/>
</dbReference>
<dbReference type="KEGG" id="cthe:Chro_3977"/>
<keyword evidence="7" id="KW-0406">Ion transport</keyword>
<feature type="transmembrane region" description="Helical" evidence="9">
    <location>
        <begin position="26"/>
        <end position="42"/>
    </location>
</feature>
<feature type="transmembrane region" description="Helical" evidence="9">
    <location>
        <begin position="197"/>
        <end position="216"/>
    </location>
</feature>
<feature type="transmembrane region" description="Helical" evidence="9">
    <location>
        <begin position="282"/>
        <end position="302"/>
    </location>
</feature>
<feature type="transmembrane region" description="Helical" evidence="9">
    <location>
        <begin position="107"/>
        <end position="130"/>
    </location>
</feature>
<evidence type="ECO:0000313" key="13">
    <source>
        <dbReference type="Proteomes" id="UP000010384"/>
    </source>
</evidence>
<feature type="domain" description="Cation/H+ exchanger transmembrane" evidence="11">
    <location>
        <begin position="33"/>
        <end position="397"/>
    </location>
</feature>
<dbReference type="OrthoDB" id="9793589at2"/>
<feature type="transmembrane region" description="Helical" evidence="9">
    <location>
        <begin position="167"/>
        <end position="191"/>
    </location>
</feature>
<dbReference type="eggNOG" id="COG0475">
    <property type="taxonomic scope" value="Bacteria"/>
</dbReference>
<keyword evidence="6 9" id="KW-1133">Transmembrane helix</keyword>
<evidence type="ECO:0000256" key="6">
    <source>
        <dbReference type="ARBA" id="ARBA00022989"/>
    </source>
</evidence>
<evidence type="ECO:0000256" key="8">
    <source>
        <dbReference type="ARBA" id="ARBA00023136"/>
    </source>
</evidence>
<sequence>MVHMERLLHLFAAAPAAESITKEPIVPFLILLLVILFVPLLFERFLKVPGLVGLLAAGVVLGPQGLRVLERGAPPMDLLPEIGLVYLMFVAGLEIDMEQFRQTRNRSLTFGSFTFLVPLIMGTVVGLIFFPGKWNTSILIGSLFASHTLLAYPIVSRLGVVKNEAVTVTIGATIFTDIGALLVLAICVAIHQGDFSATRLATLIGSLVIYSVVVLFGFDRAGKEFFKRSGDDQGNQFLFVLLAVFLAAVGAQLIGVEKIVGAFLAGLAVNDAVGEGPVKEKVLFVGSVLFIPIFFVSLGLLIDIPAFIASINSITLTLAIVTGLIVSKFLAAYFAKLIYRYKWNEMLTMWSLSVPQVGATLAATLVGYEAGLLTKEVLNSVIVLLLVTATLGPLVTSRVAPTLIDASQELEPEPVSPYWSTGETATHPFGVLVPVYNPKTEQYLIEMAALLARQAQGRILPLAIAKATAHMDAPQLEAAFKRGDTLLENATNLSRELGVEAEPLLRIDDAIAQGISRAAKEQHASLIVMGWGQRTGLRARLFGNVIDSVLWAAHCPVAVSRLLKSPKEFRQILVPVENITPQAVSVLRFVSLLAAANGAHIVLLHICDRNTTPGRVAWIRSQLSLLVDKLALPDHPEIRIKPHPNVTQAILEVAKDCDLVVIRSTRRRTSAGGLTIADTTTQLIGAIACSLIMLGEPQPASFSASSEQQAVRG</sequence>